<evidence type="ECO:0000256" key="7">
    <source>
        <dbReference type="ARBA" id="ARBA00023065"/>
    </source>
</evidence>
<name>A0A934K7F4_9BACT</name>
<accession>A0A934K7F4</accession>
<keyword evidence="7" id="KW-0406">Ion transport</keyword>
<keyword evidence="6 9" id="KW-1133">Transmembrane helix</keyword>
<dbReference type="GO" id="GO:0006811">
    <property type="term" value="P:monoatomic ion transport"/>
    <property type="evidence" value="ECO:0007669"/>
    <property type="project" value="UniProtKB-KW"/>
</dbReference>
<feature type="transmembrane region" description="Helical" evidence="9">
    <location>
        <begin position="296"/>
        <end position="320"/>
    </location>
</feature>
<protein>
    <submittedName>
        <fullName evidence="11">Cation:proton antiporter</fullName>
    </submittedName>
</protein>
<dbReference type="AlphaFoldDB" id="A0A934K7F4"/>
<reference evidence="11" key="1">
    <citation type="submission" date="2020-10" db="EMBL/GenBank/DDBJ databases">
        <title>Ca. Dormibacterota MAGs.</title>
        <authorList>
            <person name="Montgomery K."/>
        </authorList>
    </citation>
    <scope>NUCLEOTIDE SEQUENCE [LARGE SCALE GENOMIC DNA]</scope>
    <source>
        <strain evidence="11">SC8812_S17_10</strain>
    </source>
</reference>
<evidence type="ECO:0000313" key="12">
    <source>
        <dbReference type="Proteomes" id="UP000612893"/>
    </source>
</evidence>
<comment type="caution">
    <text evidence="11">The sequence shown here is derived from an EMBL/GenBank/DDBJ whole genome shotgun (WGS) entry which is preliminary data.</text>
</comment>
<keyword evidence="12" id="KW-1185">Reference proteome</keyword>
<comment type="similarity">
    <text evidence="2">Belongs to the monovalent cation:proton antiporter 2 (CPA2) transporter (TC 2.A.37) family.</text>
</comment>
<dbReference type="Pfam" id="PF00999">
    <property type="entry name" value="Na_H_Exchanger"/>
    <property type="match status" value="1"/>
</dbReference>
<evidence type="ECO:0000256" key="6">
    <source>
        <dbReference type="ARBA" id="ARBA00022989"/>
    </source>
</evidence>
<evidence type="ECO:0000256" key="4">
    <source>
        <dbReference type="ARBA" id="ARBA00022449"/>
    </source>
</evidence>
<organism evidence="11 12">
    <name type="scientific">Candidatus Nephthysia bennettiae</name>
    <dbReference type="NCBI Taxonomy" id="3127016"/>
    <lineage>
        <taxon>Bacteria</taxon>
        <taxon>Bacillati</taxon>
        <taxon>Candidatus Dormiibacterota</taxon>
        <taxon>Candidatus Dormibacteria</taxon>
        <taxon>Candidatus Dormibacterales</taxon>
        <taxon>Candidatus Dormibacteraceae</taxon>
        <taxon>Candidatus Nephthysia</taxon>
    </lineage>
</organism>
<feature type="transmembrane region" description="Helical" evidence="9">
    <location>
        <begin position="115"/>
        <end position="133"/>
    </location>
</feature>
<evidence type="ECO:0000256" key="5">
    <source>
        <dbReference type="ARBA" id="ARBA00022692"/>
    </source>
</evidence>
<dbReference type="InterPro" id="IPR038770">
    <property type="entry name" value="Na+/solute_symporter_sf"/>
</dbReference>
<gene>
    <name evidence="11" type="ORF">JF922_25440</name>
</gene>
<feature type="transmembrane region" description="Helical" evidence="9">
    <location>
        <begin position="354"/>
        <end position="378"/>
    </location>
</feature>
<keyword evidence="4" id="KW-0050">Antiport</keyword>
<dbReference type="PANTHER" id="PTHR43562">
    <property type="entry name" value="NAPA-TYPE SODIUM/HYDROGEN ANTIPORTER"/>
    <property type="match status" value="1"/>
</dbReference>
<dbReference type="RefSeq" id="WP_338205630.1">
    <property type="nucleotide sequence ID" value="NZ_JAEKNR010000243.1"/>
</dbReference>
<feature type="transmembrane region" description="Helical" evidence="9">
    <location>
        <begin position="171"/>
        <end position="192"/>
    </location>
</feature>
<evidence type="ECO:0000256" key="1">
    <source>
        <dbReference type="ARBA" id="ARBA00004141"/>
    </source>
</evidence>
<keyword evidence="5 9" id="KW-0812">Transmembrane</keyword>
<evidence type="ECO:0000256" key="8">
    <source>
        <dbReference type="ARBA" id="ARBA00023136"/>
    </source>
</evidence>
<dbReference type="InterPro" id="IPR006153">
    <property type="entry name" value="Cation/H_exchanger_TM"/>
</dbReference>
<dbReference type="GO" id="GO:0015297">
    <property type="term" value="F:antiporter activity"/>
    <property type="evidence" value="ECO:0007669"/>
    <property type="project" value="UniProtKB-KW"/>
</dbReference>
<feature type="transmembrane region" description="Helical" evidence="9">
    <location>
        <begin position="87"/>
        <end position="109"/>
    </location>
</feature>
<feature type="transmembrane region" description="Helical" evidence="9">
    <location>
        <begin position="216"/>
        <end position="234"/>
    </location>
</feature>
<feature type="transmembrane region" description="Helical" evidence="9">
    <location>
        <begin position="145"/>
        <end position="165"/>
    </location>
</feature>
<keyword evidence="3" id="KW-0813">Transport</keyword>
<feature type="transmembrane region" description="Helical" evidence="9">
    <location>
        <begin position="56"/>
        <end position="75"/>
    </location>
</feature>
<evidence type="ECO:0000313" key="11">
    <source>
        <dbReference type="EMBL" id="MBJ7601404.1"/>
    </source>
</evidence>
<proteinExistence type="inferred from homology"/>
<feature type="transmembrane region" description="Helical" evidence="9">
    <location>
        <begin position="240"/>
        <end position="256"/>
    </location>
</feature>
<evidence type="ECO:0000256" key="2">
    <source>
        <dbReference type="ARBA" id="ARBA00005551"/>
    </source>
</evidence>
<dbReference type="Gene3D" id="1.20.1530.20">
    <property type="match status" value="1"/>
</dbReference>
<feature type="domain" description="Cation/H+ exchanger transmembrane" evidence="10">
    <location>
        <begin position="10"/>
        <end position="368"/>
    </location>
</feature>
<dbReference type="Proteomes" id="UP000612893">
    <property type="component" value="Unassembled WGS sequence"/>
</dbReference>
<feature type="transmembrane region" description="Helical" evidence="9">
    <location>
        <begin position="263"/>
        <end position="284"/>
    </location>
</feature>
<dbReference type="GO" id="GO:0016020">
    <property type="term" value="C:membrane"/>
    <property type="evidence" value="ECO:0007669"/>
    <property type="project" value="UniProtKB-SubCell"/>
</dbReference>
<dbReference type="PANTHER" id="PTHR43562:SF1">
    <property type="entry name" value="NA(+)_H(+) ANTIPORTER YJBQ-RELATED"/>
    <property type="match status" value="1"/>
</dbReference>
<evidence type="ECO:0000259" key="10">
    <source>
        <dbReference type="Pfam" id="PF00999"/>
    </source>
</evidence>
<comment type="subcellular location">
    <subcellularLocation>
        <location evidence="1">Membrane</location>
        <topology evidence="1">Multi-pass membrane protein</topology>
    </subcellularLocation>
</comment>
<feature type="transmembrane region" description="Helical" evidence="9">
    <location>
        <begin position="327"/>
        <end position="348"/>
    </location>
</feature>
<keyword evidence="8 9" id="KW-0472">Membrane</keyword>
<sequence length="393" mass="39828">MFGQLAILVTAALLGPALAAGRRPLLPVLVGELAAGALVGRTGLRILDPAATPLPAFYAIGFAMLMLSVGTHVDLSSAQLRHSLSRGGLALSVALVAGLLVGQGISLTLGIDHTLLFGILLAGSSAAVVFPSIQERTLVGPAIAFLTAWVVLADGLTVLLMPLTLVGPSHLLLALAGDALIVTAGAAILWLAQRAVRHEAVAGAMREGFRQSRKRGWALQLRLSILILLVLAAIAEGTGASLLVAGFVAGIVLAQLRQPERLVVQLSGVANGFFVPAFFVLLGATLDLRQLITDPAAIAVGVMLALGSVAVHLLAAALAARDRRFTIGLLASAQLGLPAAAAALGISSHALSPALAAALVFGGCLTLIPASAASALLARGQASTRDAEQASMR</sequence>
<dbReference type="EMBL" id="JAEKNR010000243">
    <property type="protein sequence ID" value="MBJ7601404.1"/>
    <property type="molecule type" value="Genomic_DNA"/>
</dbReference>
<evidence type="ECO:0000256" key="3">
    <source>
        <dbReference type="ARBA" id="ARBA00022448"/>
    </source>
</evidence>
<evidence type="ECO:0000256" key="9">
    <source>
        <dbReference type="SAM" id="Phobius"/>
    </source>
</evidence>